<dbReference type="GO" id="GO:0000908">
    <property type="term" value="F:taurine dioxygenase activity"/>
    <property type="evidence" value="ECO:0007669"/>
    <property type="project" value="TreeGrafter"/>
</dbReference>
<evidence type="ECO:0000256" key="3">
    <source>
        <dbReference type="ARBA" id="ARBA00022964"/>
    </source>
</evidence>
<dbReference type="Gene3D" id="3.60.130.10">
    <property type="entry name" value="Clavaminate synthase-like"/>
    <property type="match status" value="1"/>
</dbReference>
<evidence type="ECO:0000256" key="4">
    <source>
        <dbReference type="ARBA" id="ARBA00023002"/>
    </source>
</evidence>
<protein>
    <submittedName>
        <fullName evidence="7">Taurine dioxygenase</fullName>
    </submittedName>
</protein>
<dbReference type="GO" id="GO:0006790">
    <property type="term" value="P:sulfur compound metabolic process"/>
    <property type="evidence" value="ECO:0007669"/>
    <property type="project" value="TreeGrafter"/>
</dbReference>
<evidence type="ECO:0000313" key="7">
    <source>
        <dbReference type="EMBL" id="SDG72085.1"/>
    </source>
</evidence>
<dbReference type="PANTHER" id="PTHR30468:SF1">
    <property type="entry name" value="ALPHA-KETOGLUTARATE-DEPENDENT SULFONATE DIOXYGENASE"/>
    <property type="match status" value="1"/>
</dbReference>
<dbReference type="EMBL" id="FNBE01000014">
    <property type="protein sequence ID" value="SDG72085.1"/>
    <property type="molecule type" value="Genomic_DNA"/>
</dbReference>
<name>A0A1G7WJE9_PSEOR</name>
<reference evidence="7 8" key="1">
    <citation type="submission" date="2016-10" db="EMBL/GenBank/DDBJ databases">
        <authorList>
            <person name="de Groot N.N."/>
        </authorList>
    </citation>
    <scope>NUCLEOTIDE SEQUENCE [LARGE SCALE GENOMIC DNA]</scope>
    <source>
        <strain evidence="7 8">CGMCC 4.3143</strain>
    </source>
</reference>
<evidence type="ECO:0000256" key="5">
    <source>
        <dbReference type="ARBA" id="ARBA00023004"/>
    </source>
</evidence>
<dbReference type="GO" id="GO:0046872">
    <property type="term" value="F:metal ion binding"/>
    <property type="evidence" value="ECO:0007669"/>
    <property type="project" value="UniProtKB-KW"/>
</dbReference>
<dbReference type="SUPFAM" id="SSF51197">
    <property type="entry name" value="Clavaminate synthase-like"/>
    <property type="match status" value="1"/>
</dbReference>
<sequence>MELVARQPLGATIHGLDVAAADPALLVALLAEHGVLVLPRQSVDDAGFAAFLRRFGPLAFTPGETPLPDFPELNVVSNVGRTTPPRSSFHVDTSYVSRPPAFTALRAVAIPRVGGATQFTNQYRAHDTLPDGWRERLAGRRIRHVVTGVAPEAAGPETEADHPVLRRHPVSGRTALYLSTPARCVAVSGMSEAESRETVEFLFAHSTREDNVLRHEWSPGDVVVWDNACVLHRADHSGVDGDRIMHRGMVAGPVPVPA</sequence>
<feature type="domain" description="TauD/TfdA-like" evidence="6">
    <location>
        <begin position="18"/>
        <end position="249"/>
    </location>
</feature>
<dbReference type="OrthoDB" id="581608at2"/>
<keyword evidence="2" id="KW-0479">Metal-binding</keyword>
<gene>
    <name evidence="7" type="ORF">SAMN05216377_114147</name>
</gene>
<evidence type="ECO:0000313" key="8">
    <source>
        <dbReference type="Proteomes" id="UP000198967"/>
    </source>
</evidence>
<proteinExistence type="inferred from homology"/>
<dbReference type="InterPro" id="IPR003819">
    <property type="entry name" value="TauD/TfdA-like"/>
</dbReference>
<keyword evidence="5" id="KW-0408">Iron</keyword>
<dbReference type="GO" id="GO:0005737">
    <property type="term" value="C:cytoplasm"/>
    <property type="evidence" value="ECO:0007669"/>
    <property type="project" value="TreeGrafter"/>
</dbReference>
<accession>A0A1G7WJE9</accession>
<dbReference type="InterPro" id="IPR042098">
    <property type="entry name" value="TauD-like_sf"/>
</dbReference>
<comment type="similarity">
    <text evidence="1">Belongs to the TfdA dioxygenase family.</text>
</comment>
<dbReference type="InterPro" id="IPR051323">
    <property type="entry name" value="AtsK-like"/>
</dbReference>
<organism evidence="7 8">
    <name type="scientific">Pseudonocardia oroxyli</name>
    <dbReference type="NCBI Taxonomy" id="366584"/>
    <lineage>
        <taxon>Bacteria</taxon>
        <taxon>Bacillati</taxon>
        <taxon>Actinomycetota</taxon>
        <taxon>Actinomycetes</taxon>
        <taxon>Pseudonocardiales</taxon>
        <taxon>Pseudonocardiaceae</taxon>
        <taxon>Pseudonocardia</taxon>
    </lineage>
</organism>
<keyword evidence="3 7" id="KW-0223">Dioxygenase</keyword>
<evidence type="ECO:0000259" key="6">
    <source>
        <dbReference type="Pfam" id="PF02668"/>
    </source>
</evidence>
<dbReference type="Proteomes" id="UP000198967">
    <property type="component" value="Unassembled WGS sequence"/>
</dbReference>
<keyword evidence="8" id="KW-1185">Reference proteome</keyword>
<dbReference type="AlphaFoldDB" id="A0A1G7WJE9"/>
<dbReference type="STRING" id="366584.SAMN05216377_114147"/>
<dbReference type="RefSeq" id="WP_093087775.1">
    <property type="nucleotide sequence ID" value="NZ_FNBE01000014.1"/>
</dbReference>
<keyword evidence="4" id="KW-0560">Oxidoreductase</keyword>
<dbReference type="PANTHER" id="PTHR30468">
    <property type="entry name" value="ALPHA-KETOGLUTARATE-DEPENDENT SULFONATE DIOXYGENASE"/>
    <property type="match status" value="1"/>
</dbReference>
<dbReference type="Pfam" id="PF02668">
    <property type="entry name" value="TauD"/>
    <property type="match status" value="1"/>
</dbReference>
<evidence type="ECO:0000256" key="1">
    <source>
        <dbReference type="ARBA" id="ARBA00005896"/>
    </source>
</evidence>
<evidence type="ECO:0000256" key="2">
    <source>
        <dbReference type="ARBA" id="ARBA00022723"/>
    </source>
</evidence>